<dbReference type="GO" id="GO:0006269">
    <property type="term" value="P:DNA replication, synthesis of primer"/>
    <property type="evidence" value="ECO:0007669"/>
    <property type="project" value="UniProtKB-UniRule"/>
</dbReference>
<evidence type="ECO:0000256" key="4">
    <source>
        <dbReference type="ARBA" id="ARBA00022741"/>
    </source>
</evidence>
<dbReference type="KEGG" id="mphc:DMC14_000135"/>
<dbReference type="Gene3D" id="3.40.50.300">
    <property type="entry name" value="P-loop containing nucleotide triphosphate hydrolases"/>
    <property type="match status" value="1"/>
</dbReference>
<evidence type="ECO:0000313" key="16">
    <source>
        <dbReference type="Proteomes" id="UP000256585"/>
    </source>
</evidence>
<dbReference type="GO" id="GO:0005829">
    <property type="term" value="C:cytosol"/>
    <property type="evidence" value="ECO:0007669"/>
    <property type="project" value="TreeGrafter"/>
</dbReference>
<dbReference type="InterPro" id="IPR007692">
    <property type="entry name" value="DNA_helicase_DnaB"/>
</dbReference>
<proteinExistence type="inferred from homology"/>
<dbReference type="CDD" id="cd00984">
    <property type="entry name" value="DnaB_C"/>
    <property type="match status" value="1"/>
</dbReference>
<keyword evidence="3 12" id="KW-0235">DNA replication</keyword>
<dbReference type="EMBL" id="CP033058">
    <property type="protein sequence ID" value="AZZ65225.1"/>
    <property type="molecule type" value="Genomic_DNA"/>
</dbReference>
<dbReference type="Proteomes" id="UP000256585">
    <property type="component" value="Chromosome"/>
</dbReference>
<dbReference type="GO" id="GO:1990077">
    <property type="term" value="C:primosome complex"/>
    <property type="evidence" value="ECO:0007669"/>
    <property type="project" value="UniProtKB-UniRule"/>
</dbReference>
<evidence type="ECO:0000256" key="11">
    <source>
        <dbReference type="NCBIfam" id="TIGR00665"/>
    </source>
</evidence>
<dbReference type="InterPro" id="IPR016136">
    <property type="entry name" value="DNA_helicase_N/primase_C"/>
</dbReference>
<dbReference type="PROSITE" id="PS51199">
    <property type="entry name" value="SF4_HELICASE"/>
    <property type="match status" value="1"/>
</dbReference>
<keyword evidence="2 12" id="KW-0639">Primosome</keyword>
<evidence type="ECO:0000256" key="6">
    <source>
        <dbReference type="ARBA" id="ARBA00022806"/>
    </source>
</evidence>
<protein>
    <recommendedName>
        <fullName evidence="11 12">Replicative DNA helicase</fullName>
        <ecNumber evidence="11 12">5.6.2.3</ecNumber>
    </recommendedName>
</protein>
<dbReference type="InterPro" id="IPR036185">
    <property type="entry name" value="DNA_heli_DnaB-like_N_sf"/>
</dbReference>
<name>A0A3T0TT10_9BACT</name>
<comment type="similarity">
    <text evidence="1 12">Belongs to the helicase family. DnaB subfamily.</text>
</comment>
<dbReference type="RefSeq" id="WP_116171957.1">
    <property type="nucleotide sequence ID" value="NZ_CP033058.2"/>
</dbReference>
<accession>A0A3T0TT10</accession>
<gene>
    <name evidence="15" type="primary">dnaB</name>
    <name evidence="15" type="ORF">DMC14_000135</name>
</gene>
<keyword evidence="6 12" id="KW-0347">Helicase</keyword>
<keyword evidence="9" id="KW-0413">Isomerase</keyword>
<keyword evidence="16" id="KW-1185">Reference proteome</keyword>
<evidence type="ECO:0000256" key="8">
    <source>
        <dbReference type="ARBA" id="ARBA00023125"/>
    </source>
</evidence>
<dbReference type="PANTHER" id="PTHR30153:SF2">
    <property type="entry name" value="REPLICATIVE DNA HELICASE"/>
    <property type="match status" value="1"/>
</dbReference>
<keyword evidence="4 12" id="KW-0547">Nucleotide-binding</keyword>
<dbReference type="GO" id="GO:0016887">
    <property type="term" value="F:ATP hydrolysis activity"/>
    <property type="evidence" value="ECO:0007669"/>
    <property type="project" value="RHEA"/>
</dbReference>
<dbReference type="SUPFAM" id="SSF52540">
    <property type="entry name" value="P-loop containing nucleoside triphosphate hydrolases"/>
    <property type="match status" value="1"/>
</dbReference>
<evidence type="ECO:0000256" key="10">
    <source>
        <dbReference type="ARBA" id="ARBA00048954"/>
    </source>
</evidence>
<dbReference type="InterPro" id="IPR007693">
    <property type="entry name" value="DNA_helicase_DnaB-like_N"/>
</dbReference>
<evidence type="ECO:0000259" key="13">
    <source>
        <dbReference type="PROSITE" id="PS50162"/>
    </source>
</evidence>
<dbReference type="PANTHER" id="PTHR30153">
    <property type="entry name" value="REPLICATIVE DNA HELICASE DNAB"/>
    <property type="match status" value="1"/>
</dbReference>
<keyword evidence="7 12" id="KW-0067">ATP-binding</keyword>
<dbReference type="InterPro" id="IPR007694">
    <property type="entry name" value="DNA_helicase_DnaB-like_C"/>
</dbReference>
<reference evidence="15" key="1">
    <citation type="submission" date="2019-03" db="EMBL/GenBank/DDBJ databases">
        <title>Draft Sequence and Annotation of the Mycoplasma phocicerebrale Strain 1049T Genome.</title>
        <authorList>
            <person name="Frasca S.Jr."/>
            <person name="Kutish G.F."/>
            <person name="Castellanos Gell J."/>
            <person name="Michaels D.L."/>
            <person name="Brown D.R."/>
        </authorList>
    </citation>
    <scope>NUCLEOTIDE SEQUENCE</scope>
    <source>
        <strain evidence="15">1049</strain>
    </source>
</reference>
<dbReference type="Pfam" id="PF03796">
    <property type="entry name" value="DnaB_C"/>
    <property type="match status" value="1"/>
</dbReference>
<dbReference type="Gene3D" id="1.10.860.10">
    <property type="entry name" value="DNAb Helicase, Chain A"/>
    <property type="match status" value="1"/>
</dbReference>
<feature type="domain" description="RecA family profile 1" evidence="13">
    <location>
        <begin position="197"/>
        <end position="378"/>
    </location>
</feature>
<organism evidence="15 16">
    <name type="scientific">Metamycoplasma phocicerebrale</name>
    <dbReference type="NCBI Taxonomy" id="142649"/>
    <lineage>
        <taxon>Bacteria</taxon>
        <taxon>Bacillati</taxon>
        <taxon>Mycoplasmatota</taxon>
        <taxon>Mycoplasmoidales</taxon>
        <taxon>Metamycoplasmataceae</taxon>
        <taxon>Metamycoplasma</taxon>
    </lineage>
</organism>
<evidence type="ECO:0000256" key="3">
    <source>
        <dbReference type="ARBA" id="ARBA00022705"/>
    </source>
</evidence>
<dbReference type="EC" id="5.6.2.3" evidence="11 12"/>
<dbReference type="SUPFAM" id="SSF48024">
    <property type="entry name" value="N-terminal domain of DnaB helicase"/>
    <property type="match status" value="1"/>
</dbReference>
<comment type="function">
    <text evidence="12">The main replicative DNA helicase, it participates in initiation and elongation during chromosome replication. Travels ahead of the DNA replisome, separating dsDNA into templates for DNA synthesis. A processive ATP-dependent 5'-3' DNA helicase it has DNA-dependent ATPase activity.</text>
</comment>
<dbReference type="GO" id="GO:0140664">
    <property type="term" value="F:ATP-dependent DNA damage sensor activity"/>
    <property type="evidence" value="ECO:0007669"/>
    <property type="project" value="InterPro"/>
</dbReference>
<evidence type="ECO:0000256" key="12">
    <source>
        <dbReference type="RuleBase" id="RU362085"/>
    </source>
</evidence>
<dbReference type="GO" id="GO:0006281">
    <property type="term" value="P:DNA repair"/>
    <property type="evidence" value="ECO:0007669"/>
    <property type="project" value="InterPro"/>
</dbReference>
<dbReference type="GO" id="GO:0043139">
    <property type="term" value="F:5'-3' DNA helicase activity"/>
    <property type="evidence" value="ECO:0007669"/>
    <property type="project" value="UniProtKB-EC"/>
</dbReference>
<dbReference type="GO" id="GO:0005524">
    <property type="term" value="F:ATP binding"/>
    <property type="evidence" value="ECO:0007669"/>
    <property type="project" value="UniProtKB-UniRule"/>
</dbReference>
<dbReference type="OrthoDB" id="9773982at2"/>
<keyword evidence="8 12" id="KW-0238">DNA-binding</keyword>
<dbReference type="InterPro" id="IPR020588">
    <property type="entry name" value="RecA_ATP-bd"/>
</dbReference>
<dbReference type="AlphaFoldDB" id="A0A3T0TT10"/>
<evidence type="ECO:0000256" key="7">
    <source>
        <dbReference type="ARBA" id="ARBA00022840"/>
    </source>
</evidence>
<dbReference type="NCBIfam" id="TIGR00665">
    <property type="entry name" value="DnaB"/>
    <property type="match status" value="1"/>
</dbReference>
<dbReference type="Pfam" id="PF00772">
    <property type="entry name" value="DnaB"/>
    <property type="match status" value="1"/>
</dbReference>
<comment type="catalytic activity">
    <reaction evidence="10 12">
        <text>ATP + H2O = ADP + phosphate + H(+)</text>
        <dbReference type="Rhea" id="RHEA:13065"/>
        <dbReference type="ChEBI" id="CHEBI:15377"/>
        <dbReference type="ChEBI" id="CHEBI:15378"/>
        <dbReference type="ChEBI" id="CHEBI:30616"/>
        <dbReference type="ChEBI" id="CHEBI:43474"/>
        <dbReference type="ChEBI" id="CHEBI:456216"/>
        <dbReference type="EC" id="5.6.2.3"/>
    </reaction>
</comment>
<dbReference type="PROSITE" id="PS50162">
    <property type="entry name" value="RECA_2"/>
    <property type="match status" value="1"/>
</dbReference>
<evidence type="ECO:0000256" key="9">
    <source>
        <dbReference type="ARBA" id="ARBA00023235"/>
    </source>
</evidence>
<evidence type="ECO:0000256" key="2">
    <source>
        <dbReference type="ARBA" id="ARBA00022515"/>
    </source>
</evidence>
<evidence type="ECO:0000313" key="15">
    <source>
        <dbReference type="EMBL" id="AZZ65225.1"/>
    </source>
</evidence>
<feature type="domain" description="SF4 helicase" evidence="14">
    <location>
        <begin position="194"/>
        <end position="478"/>
    </location>
</feature>
<keyword evidence="5 12" id="KW-0378">Hydrolase</keyword>
<evidence type="ECO:0000259" key="14">
    <source>
        <dbReference type="PROSITE" id="PS51199"/>
    </source>
</evidence>
<sequence length="494" mass="56061">MSSIQKKANNDTNLADNEISIANNEVALLGLLLSEPTQESYLSISEQIKPEMFHFKSNQVLYSAISAVNNTSETFDLTNLWNYLDKNKLTDSVGAFGMKANEYIPYLTRNAGYISEIKTYQENIIKQYKTDKLLELLLNAKDIIENKKFEISDLLSKMQINLLNIDISEINSSYDQIGQTASSILNRILKRENNDEIGVGLSLGFPELDDLLLGINKGDLVIIGARPAMGKTAFALNIVNNVAKKNKTVLFFSLEMSNAQLVQRMMSIESLVPIKKLKNKNITVNDQNTLIQTVEQMKNWKVYLNERSTSTISDIITACKRFANNNKVDLVVIDYLQLISTSSNRSQESRQIEIATISRSLKQLARDIDCPVIALSQLSRNLEKREDKTPIMSDLRESGGIEQDADRVIFLHRPEYYKNKRDYNKTTDDSTNNNDENIHQHASVTNIIIGKNRHGATGIVQLVFYPEINRFIYDANKLREAKTKEDGIERIKED</sequence>
<dbReference type="GO" id="GO:0003677">
    <property type="term" value="F:DNA binding"/>
    <property type="evidence" value="ECO:0007669"/>
    <property type="project" value="UniProtKB-UniRule"/>
</dbReference>
<evidence type="ECO:0000256" key="1">
    <source>
        <dbReference type="ARBA" id="ARBA00008428"/>
    </source>
</evidence>
<dbReference type="InterPro" id="IPR027417">
    <property type="entry name" value="P-loop_NTPase"/>
</dbReference>
<evidence type="ECO:0000256" key="5">
    <source>
        <dbReference type="ARBA" id="ARBA00022801"/>
    </source>
</evidence>